<dbReference type="RefSeq" id="WP_168885104.1">
    <property type="nucleotide sequence ID" value="NZ_JABAIL010000012.1"/>
</dbReference>
<dbReference type="SUPFAM" id="SSF140652">
    <property type="entry name" value="YozE-like"/>
    <property type="match status" value="1"/>
</dbReference>
<dbReference type="AlphaFoldDB" id="A0A7X8SQ82"/>
<sequence length="70" mass="8195">MIEKFRDFIFSISNEDSAQSDLARHIMIDTNFPWDTSIEEIKGYLDFHTSMGGTNDVFQILIKNFAKYLQ</sequence>
<dbReference type="InterPro" id="IPR036806">
    <property type="entry name" value="YozE_SAM-like_sf"/>
</dbReference>
<dbReference type="EMBL" id="JABAIL010000012">
    <property type="protein sequence ID" value="NLR94391.1"/>
    <property type="molecule type" value="Genomic_DNA"/>
</dbReference>
<keyword evidence="3" id="KW-1185">Reference proteome</keyword>
<accession>A0A7X8SQ82</accession>
<dbReference type="Gene3D" id="1.10.150.260">
    <property type="entry name" value="YozE SAM-like"/>
    <property type="match status" value="1"/>
</dbReference>
<gene>
    <name evidence="2" type="ORF">HGP29_24520</name>
</gene>
<feature type="domain" description="YozE SAM-like" evidence="1">
    <location>
        <begin position="7"/>
        <end position="65"/>
    </location>
</feature>
<evidence type="ECO:0000259" key="1">
    <source>
        <dbReference type="Pfam" id="PF06855"/>
    </source>
</evidence>
<evidence type="ECO:0000313" key="3">
    <source>
        <dbReference type="Proteomes" id="UP000585050"/>
    </source>
</evidence>
<dbReference type="InterPro" id="IPR023089">
    <property type="entry name" value="YozE_SAM-like"/>
</dbReference>
<dbReference type="Proteomes" id="UP000585050">
    <property type="component" value="Unassembled WGS sequence"/>
</dbReference>
<dbReference type="Pfam" id="PF06855">
    <property type="entry name" value="YozE_SAM_like"/>
    <property type="match status" value="1"/>
</dbReference>
<organism evidence="2 3">
    <name type="scientific">Flammeovirga agarivorans</name>
    <dbReference type="NCBI Taxonomy" id="2726742"/>
    <lineage>
        <taxon>Bacteria</taxon>
        <taxon>Pseudomonadati</taxon>
        <taxon>Bacteroidota</taxon>
        <taxon>Cytophagia</taxon>
        <taxon>Cytophagales</taxon>
        <taxon>Flammeovirgaceae</taxon>
        <taxon>Flammeovirga</taxon>
    </lineage>
</organism>
<evidence type="ECO:0000313" key="2">
    <source>
        <dbReference type="EMBL" id="NLR94391.1"/>
    </source>
</evidence>
<proteinExistence type="predicted"/>
<comment type="caution">
    <text evidence="2">The sequence shown here is derived from an EMBL/GenBank/DDBJ whole genome shotgun (WGS) entry which is preliminary data.</text>
</comment>
<reference evidence="2 3" key="1">
    <citation type="submission" date="2020-04" db="EMBL/GenBank/DDBJ databases">
        <title>Flammeovirga sp. SR4, a novel species isolated from seawater.</title>
        <authorList>
            <person name="Wang X."/>
        </authorList>
    </citation>
    <scope>NUCLEOTIDE SEQUENCE [LARGE SCALE GENOMIC DNA]</scope>
    <source>
        <strain evidence="2 3">SR4</strain>
    </source>
</reference>
<protein>
    <recommendedName>
        <fullName evidence="1">YozE SAM-like domain-containing protein</fullName>
    </recommendedName>
</protein>
<name>A0A7X8SQ82_9BACT</name>